<reference evidence="2" key="2">
    <citation type="submission" date="2012-06" db="EMBL/GenBank/DDBJ databases">
        <title>Comparative genome structure, secondary metabolite and effector coding capacity across Cochliobolus pathogens.</title>
        <authorList>
            <consortium name="US DOE Joint Genome Institute (JGI-PGF)"/>
            <person name="Condon B.J."/>
            <person name="Leng Y."/>
            <person name="Wu D."/>
            <person name="Bushley K.E."/>
            <person name="Ohm R.A."/>
            <person name="Otillar R."/>
            <person name="Martin J."/>
            <person name="Schackwitz W."/>
            <person name="Grimwood J."/>
            <person name="MohdZainudin N."/>
            <person name="Xue C."/>
            <person name="Wang R."/>
            <person name="Dhillon B."/>
            <person name="Tu Z.J."/>
            <person name="Steffenson B.J."/>
            <person name="Salamov A."/>
            <person name="Sun H."/>
            <person name="Lowry S."/>
            <person name="LaButti K."/>
            <person name="Han J."/>
            <person name="Copeland A."/>
            <person name="Lindquist E."/>
            <person name="Lucas S."/>
            <person name="Barry K."/>
            <person name="Schmutz J."/>
            <person name="Baker S."/>
            <person name="Grigoriev I.V."/>
            <person name="Zhong S."/>
            <person name="Turgeon B.G."/>
        </authorList>
    </citation>
    <scope>NUCLEOTIDE SEQUENCE</scope>
    <source>
        <strain evidence="2">C5</strain>
    </source>
</reference>
<dbReference type="InterPro" id="IPR008949">
    <property type="entry name" value="Isoprenoid_synthase_dom_sf"/>
</dbReference>
<organism evidence="2 3">
    <name type="scientific">Cochliobolus heterostrophus (strain C5 / ATCC 48332 / race O)</name>
    <name type="common">Southern corn leaf blight fungus</name>
    <name type="synonym">Bipolaris maydis</name>
    <dbReference type="NCBI Taxonomy" id="701091"/>
    <lineage>
        <taxon>Eukaryota</taxon>
        <taxon>Fungi</taxon>
        <taxon>Dikarya</taxon>
        <taxon>Ascomycota</taxon>
        <taxon>Pezizomycotina</taxon>
        <taxon>Dothideomycetes</taxon>
        <taxon>Pleosporomycetidae</taxon>
        <taxon>Pleosporales</taxon>
        <taxon>Pleosporineae</taxon>
        <taxon>Pleosporaceae</taxon>
        <taxon>Bipolaris</taxon>
    </lineage>
</organism>
<dbReference type="Proteomes" id="UP000016936">
    <property type="component" value="Unassembled WGS sequence"/>
</dbReference>
<name>M2UQF1_COCH5</name>
<dbReference type="EMBL" id="KB445636">
    <property type="protein sequence ID" value="EMD84630.1"/>
    <property type="molecule type" value="Genomic_DNA"/>
</dbReference>
<dbReference type="SUPFAM" id="SSF48576">
    <property type="entry name" value="Terpenoid synthases"/>
    <property type="match status" value="1"/>
</dbReference>
<evidence type="ECO:0000313" key="1">
    <source>
        <dbReference type="EMBL" id="EMD84630.1"/>
    </source>
</evidence>
<protein>
    <submittedName>
        <fullName evidence="2">Uncharacterized protein</fullName>
    </submittedName>
</protein>
<dbReference type="Gene3D" id="1.10.600.10">
    <property type="entry name" value="Farnesyl Diphosphate Synthase"/>
    <property type="match status" value="1"/>
</dbReference>
<dbReference type="HOGENOM" id="CLU_1740351_0_0_1"/>
<sequence>MYPFCKDARRLELINVLMIMLWVYNDKCEKSTGEEAANLLHEWEVRLGTGDRGCNESSTAGRELHLATLNTEYWLKPPAKYENLGEYLAYRYRNIGAVFVWSCVKFSMDLKVDISDPRIAEWLEWAGLHLGMIPYLHLFTSAVTEELIDR</sequence>
<proteinExistence type="predicted"/>
<dbReference type="AlphaFoldDB" id="M2UQF1"/>
<reference evidence="3" key="3">
    <citation type="journal article" date="2013" name="PLoS Genet.">
        <title>Comparative genome structure, secondary metabolite, and effector coding capacity across Cochliobolus pathogens.</title>
        <authorList>
            <person name="Condon B.J."/>
            <person name="Leng Y."/>
            <person name="Wu D."/>
            <person name="Bushley K.E."/>
            <person name="Ohm R.A."/>
            <person name="Otillar R."/>
            <person name="Martin J."/>
            <person name="Schackwitz W."/>
            <person name="Grimwood J."/>
            <person name="MohdZainudin N."/>
            <person name="Xue C."/>
            <person name="Wang R."/>
            <person name="Manning V.A."/>
            <person name="Dhillon B."/>
            <person name="Tu Z.J."/>
            <person name="Steffenson B.J."/>
            <person name="Salamov A."/>
            <person name="Sun H."/>
            <person name="Lowry S."/>
            <person name="LaButti K."/>
            <person name="Han J."/>
            <person name="Copeland A."/>
            <person name="Lindquist E."/>
            <person name="Barry K."/>
            <person name="Schmutz J."/>
            <person name="Baker S.E."/>
            <person name="Ciuffetti L.M."/>
            <person name="Grigoriev I.V."/>
            <person name="Zhong S."/>
            <person name="Turgeon B.G."/>
        </authorList>
    </citation>
    <scope>NUCLEOTIDE SEQUENCE [LARGE SCALE GENOMIC DNA]</scope>
    <source>
        <strain evidence="3">C5 / ATCC 48332 / race O</strain>
    </source>
</reference>
<dbReference type="EMBL" id="KB445578">
    <property type="protein sequence ID" value="EMD90168.1"/>
    <property type="molecule type" value="Genomic_DNA"/>
</dbReference>
<reference evidence="2 3" key="1">
    <citation type="journal article" date="2012" name="PLoS Pathog.">
        <title>Diverse lifestyles and strategies of plant pathogenesis encoded in the genomes of eighteen Dothideomycetes fungi.</title>
        <authorList>
            <person name="Ohm R.A."/>
            <person name="Feau N."/>
            <person name="Henrissat B."/>
            <person name="Schoch C.L."/>
            <person name="Horwitz B.A."/>
            <person name="Barry K.W."/>
            <person name="Condon B.J."/>
            <person name="Copeland A.C."/>
            <person name="Dhillon B."/>
            <person name="Glaser F."/>
            <person name="Hesse C.N."/>
            <person name="Kosti I."/>
            <person name="LaButti K."/>
            <person name="Lindquist E.A."/>
            <person name="Lucas S."/>
            <person name="Salamov A.A."/>
            <person name="Bradshaw R.E."/>
            <person name="Ciuffetti L."/>
            <person name="Hamelin R.C."/>
            <person name="Kema G.H.J."/>
            <person name="Lawrence C."/>
            <person name="Scott J.A."/>
            <person name="Spatafora J.W."/>
            <person name="Turgeon B.G."/>
            <person name="de Wit P.J.G.M."/>
            <person name="Zhong S."/>
            <person name="Goodwin S.B."/>
            <person name="Grigoriev I.V."/>
        </authorList>
    </citation>
    <scope>NUCLEOTIDE SEQUENCE [LARGE SCALE GENOMIC DNA]</scope>
    <source>
        <strain evidence="2">C5</strain>
        <strain evidence="3">C5 / ATCC 48332 / race O</strain>
    </source>
</reference>
<keyword evidence="3" id="KW-1185">Reference proteome</keyword>
<evidence type="ECO:0000313" key="3">
    <source>
        <dbReference type="Proteomes" id="UP000016936"/>
    </source>
</evidence>
<evidence type="ECO:0000313" key="2">
    <source>
        <dbReference type="EMBL" id="EMD90168.1"/>
    </source>
</evidence>
<gene>
    <name evidence="2" type="ORF">COCHEDRAFT_1215184</name>
    <name evidence="1" type="ORF">COCHEDRAFT_1220042</name>
</gene>
<accession>M2UQF1</accession>